<accession>A0ABN1TEH5</accession>
<comment type="subcellular location">
    <subcellularLocation>
        <location evidence="1">Cell membrane</location>
        <topology evidence="1">Multi-pass membrane protein</topology>
    </subcellularLocation>
</comment>
<evidence type="ECO:0000313" key="9">
    <source>
        <dbReference type="Proteomes" id="UP001499987"/>
    </source>
</evidence>
<keyword evidence="4 7" id="KW-0812">Transmembrane</keyword>
<feature type="transmembrane region" description="Helical" evidence="7">
    <location>
        <begin position="46"/>
        <end position="64"/>
    </location>
</feature>
<proteinExistence type="inferred from homology"/>
<organism evidence="8 9">
    <name type="scientific">Kitasatospora arboriphila</name>
    <dbReference type="NCBI Taxonomy" id="258052"/>
    <lineage>
        <taxon>Bacteria</taxon>
        <taxon>Bacillati</taxon>
        <taxon>Actinomycetota</taxon>
        <taxon>Actinomycetes</taxon>
        <taxon>Kitasatosporales</taxon>
        <taxon>Streptomycetaceae</taxon>
        <taxon>Kitasatospora</taxon>
    </lineage>
</organism>
<feature type="transmembrane region" description="Helical" evidence="7">
    <location>
        <begin position="163"/>
        <end position="188"/>
    </location>
</feature>
<comment type="caution">
    <text evidence="8">The sequence shown here is derived from an EMBL/GenBank/DDBJ whole genome shotgun (WGS) entry which is preliminary data.</text>
</comment>
<dbReference type="EMBL" id="BAAALD010000015">
    <property type="protein sequence ID" value="GAA1079345.1"/>
    <property type="molecule type" value="Genomic_DNA"/>
</dbReference>
<comment type="similarity">
    <text evidence="2">Belongs to the UPF0324 family.</text>
</comment>
<feature type="transmembrane region" description="Helical" evidence="7">
    <location>
        <begin position="20"/>
        <end position="40"/>
    </location>
</feature>
<dbReference type="PANTHER" id="PTHR30106">
    <property type="entry name" value="INNER MEMBRANE PROTEIN YEIH-RELATED"/>
    <property type="match status" value="1"/>
</dbReference>
<reference evidence="8 9" key="1">
    <citation type="journal article" date="2019" name="Int. J. Syst. Evol. Microbiol.">
        <title>The Global Catalogue of Microorganisms (GCM) 10K type strain sequencing project: providing services to taxonomists for standard genome sequencing and annotation.</title>
        <authorList>
            <consortium name="The Broad Institute Genomics Platform"/>
            <consortium name="The Broad Institute Genome Sequencing Center for Infectious Disease"/>
            <person name="Wu L."/>
            <person name="Ma J."/>
        </authorList>
    </citation>
    <scope>NUCLEOTIDE SEQUENCE [LARGE SCALE GENOMIC DNA]</scope>
    <source>
        <strain evidence="8 9">JCM 13002</strain>
    </source>
</reference>
<feature type="transmembrane region" description="Helical" evidence="7">
    <location>
        <begin position="105"/>
        <end position="124"/>
    </location>
</feature>
<dbReference type="PANTHER" id="PTHR30106:SF1">
    <property type="entry name" value="UPF0324 MEMBRANE PROTEIN FN0533"/>
    <property type="match status" value="1"/>
</dbReference>
<evidence type="ECO:0000256" key="6">
    <source>
        <dbReference type="ARBA" id="ARBA00023136"/>
    </source>
</evidence>
<keyword evidence="6 7" id="KW-0472">Membrane</keyword>
<evidence type="ECO:0000256" key="4">
    <source>
        <dbReference type="ARBA" id="ARBA00022692"/>
    </source>
</evidence>
<evidence type="ECO:0000256" key="2">
    <source>
        <dbReference type="ARBA" id="ARBA00007977"/>
    </source>
</evidence>
<sequence>MDRRTPQHADVPRPSRRSVWAARVPGLAAALAVAVAGTAAGRLVPVVGGPVSGIVLGVLVAVLAGPRPRLRSGIDFAGKPVLKSAVVVLGSQLSLVQIARVGAGSLPVTIGTLALCLAAAYGLGRWLGVVGDLRTLIGVGTGVCGASAIAAVTPVIGAAGAEVAYAISTVFLFNIAAVLVFPVVGHLLGLSQHAFGLFAGTAVNDMSSVVAAAATYGPGAADYGVVVKLTRTLMIIPICLVLSALVARRARRGAGAAVTRVRVAGLVPGFLLAFLAVAGANTAGLVPAGARHGLGGLAVFLITVALSAIGLSTDLGGLRRAGPRPLVLGGCLWLVVSVGSLGLQWLTGTL</sequence>
<keyword evidence="5 7" id="KW-1133">Transmembrane helix</keyword>
<evidence type="ECO:0000256" key="7">
    <source>
        <dbReference type="SAM" id="Phobius"/>
    </source>
</evidence>
<protein>
    <submittedName>
        <fullName evidence="8">YeiH family protein</fullName>
    </submittedName>
</protein>
<evidence type="ECO:0000313" key="8">
    <source>
        <dbReference type="EMBL" id="GAA1079345.1"/>
    </source>
</evidence>
<feature type="transmembrane region" description="Helical" evidence="7">
    <location>
        <begin position="229"/>
        <end position="247"/>
    </location>
</feature>
<keyword evidence="3" id="KW-1003">Cell membrane</keyword>
<name>A0ABN1TEH5_9ACTN</name>
<feature type="transmembrane region" description="Helical" evidence="7">
    <location>
        <begin position="259"/>
        <end position="280"/>
    </location>
</feature>
<evidence type="ECO:0000256" key="1">
    <source>
        <dbReference type="ARBA" id="ARBA00004651"/>
    </source>
</evidence>
<keyword evidence="9" id="KW-1185">Reference proteome</keyword>
<feature type="transmembrane region" description="Helical" evidence="7">
    <location>
        <begin position="325"/>
        <end position="346"/>
    </location>
</feature>
<dbReference type="InterPro" id="IPR018383">
    <property type="entry name" value="UPF0324_pro"/>
</dbReference>
<gene>
    <name evidence="8" type="ORF">GCM10009663_22020</name>
</gene>
<dbReference type="Proteomes" id="UP001499987">
    <property type="component" value="Unassembled WGS sequence"/>
</dbReference>
<evidence type="ECO:0000256" key="3">
    <source>
        <dbReference type="ARBA" id="ARBA00022475"/>
    </source>
</evidence>
<dbReference type="Pfam" id="PF03601">
    <property type="entry name" value="Cons_hypoth698"/>
    <property type="match status" value="1"/>
</dbReference>
<feature type="transmembrane region" description="Helical" evidence="7">
    <location>
        <begin position="136"/>
        <end position="157"/>
    </location>
</feature>
<evidence type="ECO:0000256" key="5">
    <source>
        <dbReference type="ARBA" id="ARBA00022989"/>
    </source>
</evidence>
<feature type="transmembrane region" description="Helical" evidence="7">
    <location>
        <begin position="292"/>
        <end position="313"/>
    </location>
</feature>